<keyword evidence="2" id="KW-1003">Cell membrane</keyword>
<feature type="transmembrane region" description="Helical" evidence="6">
    <location>
        <begin position="109"/>
        <end position="134"/>
    </location>
</feature>
<evidence type="ECO:0000256" key="2">
    <source>
        <dbReference type="ARBA" id="ARBA00022475"/>
    </source>
</evidence>
<proteinExistence type="predicted"/>
<evidence type="ECO:0000256" key="5">
    <source>
        <dbReference type="ARBA" id="ARBA00023136"/>
    </source>
</evidence>
<evidence type="ECO:0000256" key="1">
    <source>
        <dbReference type="ARBA" id="ARBA00004651"/>
    </source>
</evidence>
<organism evidence="7 8">
    <name type="scientific">Rhodovulum adriaticum</name>
    <name type="common">Rhodopseudomonas adriatica</name>
    <dbReference type="NCBI Taxonomy" id="35804"/>
    <lineage>
        <taxon>Bacteria</taxon>
        <taxon>Pseudomonadati</taxon>
        <taxon>Pseudomonadota</taxon>
        <taxon>Alphaproteobacteria</taxon>
        <taxon>Rhodobacterales</taxon>
        <taxon>Paracoccaceae</taxon>
        <taxon>Rhodovulum</taxon>
    </lineage>
</organism>
<evidence type="ECO:0000313" key="8">
    <source>
        <dbReference type="Proteomes" id="UP000295733"/>
    </source>
</evidence>
<dbReference type="EMBL" id="SLXL01000003">
    <property type="protein sequence ID" value="TCP25376.1"/>
    <property type="molecule type" value="Genomic_DNA"/>
</dbReference>
<feature type="transmembrane region" description="Helical" evidence="6">
    <location>
        <begin position="146"/>
        <end position="169"/>
    </location>
</feature>
<dbReference type="InterPro" id="IPR001123">
    <property type="entry name" value="LeuE-type"/>
</dbReference>
<dbReference type="GO" id="GO:0015171">
    <property type="term" value="F:amino acid transmembrane transporter activity"/>
    <property type="evidence" value="ECO:0007669"/>
    <property type="project" value="TreeGrafter"/>
</dbReference>
<feature type="transmembrane region" description="Helical" evidence="6">
    <location>
        <begin position="40"/>
        <end position="61"/>
    </location>
</feature>
<keyword evidence="5 6" id="KW-0472">Membrane</keyword>
<keyword evidence="4 6" id="KW-1133">Transmembrane helix</keyword>
<protein>
    <submittedName>
        <fullName evidence="7">Threonine/homoserine/homoserine lactone efflux protein</fullName>
    </submittedName>
</protein>
<keyword evidence="8" id="KW-1185">Reference proteome</keyword>
<dbReference type="Proteomes" id="UP000295733">
    <property type="component" value="Unassembled WGS sequence"/>
</dbReference>
<gene>
    <name evidence="7" type="ORF">EV656_103126</name>
</gene>
<dbReference type="AlphaFoldDB" id="A0A4V2SM00"/>
<evidence type="ECO:0000256" key="6">
    <source>
        <dbReference type="SAM" id="Phobius"/>
    </source>
</evidence>
<accession>A0A4V2SM00</accession>
<reference evidence="7 8" key="1">
    <citation type="submission" date="2019-03" db="EMBL/GenBank/DDBJ databases">
        <title>Genomic Encyclopedia of Type Strains, Phase IV (KMG-IV): sequencing the most valuable type-strain genomes for metagenomic binning, comparative biology and taxonomic classification.</title>
        <authorList>
            <person name="Goeker M."/>
        </authorList>
    </citation>
    <scope>NUCLEOTIDE SEQUENCE [LARGE SCALE GENOMIC DNA]</scope>
    <source>
        <strain evidence="7 8">DSM 2781</strain>
    </source>
</reference>
<keyword evidence="3 6" id="KW-0812">Transmembrane</keyword>
<evidence type="ECO:0000256" key="4">
    <source>
        <dbReference type="ARBA" id="ARBA00022989"/>
    </source>
</evidence>
<name>A0A4V2SM00_RHOAD</name>
<dbReference type="GO" id="GO:0005886">
    <property type="term" value="C:plasma membrane"/>
    <property type="evidence" value="ECO:0007669"/>
    <property type="project" value="UniProtKB-SubCell"/>
</dbReference>
<feature type="transmembrane region" description="Helical" evidence="6">
    <location>
        <begin position="6"/>
        <end position="28"/>
    </location>
</feature>
<comment type="subcellular location">
    <subcellularLocation>
        <location evidence="1">Cell membrane</location>
        <topology evidence="1">Multi-pass membrane protein</topology>
    </subcellularLocation>
</comment>
<evidence type="ECO:0000313" key="7">
    <source>
        <dbReference type="EMBL" id="TCP25376.1"/>
    </source>
</evidence>
<sequence>MDPAHLIAFNLTLLAAMAAPGPALLYALRMSVAHGFTAGAATGAGLGLVAAAWTGAALLGLEAVFTLFPWAFAALKVGGAIYLLYIAVGLWRDARRPLGDSPHPERRAFWGGAAVNAANPKAVLFAASVLIVIFPPDLTLAQKGLIVGNHLVVELIVYALFAAALSTSAARNGYLAAKPHLDRLAAAVLGALGLKLILSR</sequence>
<evidence type="ECO:0000256" key="3">
    <source>
        <dbReference type="ARBA" id="ARBA00022692"/>
    </source>
</evidence>
<dbReference type="Pfam" id="PF01810">
    <property type="entry name" value="LysE"/>
    <property type="match status" value="1"/>
</dbReference>
<dbReference type="PANTHER" id="PTHR30086:SF20">
    <property type="entry name" value="ARGININE EXPORTER PROTEIN ARGO-RELATED"/>
    <property type="match status" value="1"/>
</dbReference>
<feature type="transmembrane region" description="Helical" evidence="6">
    <location>
        <begin position="67"/>
        <end position="88"/>
    </location>
</feature>
<dbReference type="RefSeq" id="WP_243695683.1">
    <property type="nucleotide sequence ID" value="NZ_NRRP01000043.1"/>
</dbReference>
<dbReference type="PANTHER" id="PTHR30086">
    <property type="entry name" value="ARGININE EXPORTER PROTEIN ARGO"/>
    <property type="match status" value="1"/>
</dbReference>
<comment type="caution">
    <text evidence="7">The sequence shown here is derived from an EMBL/GenBank/DDBJ whole genome shotgun (WGS) entry which is preliminary data.</text>
</comment>